<dbReference type="Pfam" id="PF11154">
    <property type="entry name" value="DUF2934"/>
    <property type="match status" value="1"/>
</dbReference>
<dbReference type="AlphaFoldDB" id="A0A679JDE2"/>
<name>A0A679JDE2_9HYPH</name>
<accession>A0A679JDE2</accession>
<protein>
    <recommendedName>
        <fullName evidence="3">DUF2934 domain-containing protein</fullName>
    </recommendedName>
</protein>
<feature type="region of interest" description="Disordered" evidence="1">
    <location>
        <begin position="50"/>
        <end position="70"/>
    </location>
</feature>
<sequence>MMRDPTARTTGPTFDQIRRRAYELWERNHQPMGFEIEFWLMAEKELRAERDRAARAEATEADDSLPPQQA</sequence>
<dbReference type="InterPro" id="IPR021327">
    <property type="entry name" value="DUF2934"/>
</dbReference>
<evidence type="ECO:0008006" key="3">
    <source>
        <dbReference type="Google" id="ProtNLM"/>
    </source>
</evidence>
<reference evidence="2" key="1">
    <citation type="submission" date="2019-12" db="EMBL/GenBank/DDBJ databases">
        <authorList>
            <person name="Cremers G."/>
        </authorList>
    </citation>
    <scope>NUCLEOTIDE SEQUENCE</scope>
    <source>
        <strain evidence="2">Mbul1</strain>
    </source>
</reference>
<dbReference type="EMBL" id="LR743504">
    <property type="protein sequence ID" value="CAA2106813.1"/>
    <property type="molecule type" value="Genomic_DNA"/>
</dbReference>
<evidence type="ECO:0000313" key="2">
    <source>
        <dbReference type="EMBL" id="CAA2106813.1"/>
    </source>
</evidence>
<gene>
    <name evidence="2" type="ORF">MBUL_03856</name>
</gene>
<evidence type="ECO:0000256" key="1">
    <source>
        <dbReference type="SAM" id="MobiDB-lite"/>
    </source>
</evidence>
<organism evidence="2">
    <name type="scientific">Methylobacterium bullatum</name>
    <dbReference type="NCBI Taxonomy" id="570505"/>
    <lineage>
        <taxon>Bacteria</taxon>
        <taxon>Pseudomonadati</taxon>
        <taxon>Pseudomonadota</taxon>
        <taxon>Alphaproteobacteria</taxon>
        <taxon>Hyphomicrobiales</taxon>
        <taxon>Methylobacteriaceae</taxon>
        <taxon>Methylobacterium</taxon>
    </lineage>
</organism>
<proteinExistence type="predicted"/>